<sequence>MAYHFSTTPPETSGTKPPTLPSRSRLSAPPLRTGHAASRPGLVEFLRGLGDEQTTLTAAGKLRSGLAVTPWQRQQAQILLNTERPQMNRSAVRDDDAAQVALVLDTSLHKPCCGALGAWRVRRDGLTSLRQYDGFLRAAEHLETAGHVVADIDAQALCRQFEQPASLLPLLLSAIAPTLHGWGATLLTVSCAHADAMLFRSELGFETVKHQQPGEGLLLQRELAELYACLGLPTADIDTAAVALRA</sequence>
<evidence type="ECO:0008006" key="4">
    <source>
        <dbReference type="Google" id="ProtNLM"/>
    </source>
</evidence>
<comment type="caution">
    <text evidence="2">The sequence shown here is derived from an EMBL/GenBank/DDBJ whole genome shotgun (WGS) entry which is preliminary data.</text>
</comment>
<gene>
    <name evidence="2" type="ORF">GCM10025770_11930</name>
</gene>
<dbReference type="EMBL" id="BAABLD010000005">
    <property type="protein sequence ID" value="GAA5161921.1"/>
    <property type="molecule type" value="Genomic_DNA"/>
</dbReference>
<name>A0ABP9QHC7_9RHOO</name>
<accession>A0ABP9QHC7</accession>
<evidence type="ECO:0000313" key="3">
    <source>
        <dbReference type="Proteomes" id="UP001500547"/>
    </source>
</evidence>
<reference evidence="3" key="1">
    <citation type="journal article" date="2019" name="Int. J. Syst. Evol. Microbiol.">
        <title>The Global Catalogue of Microorganisms (GCM) 10K type strain sequencing project: providing services to taxonomists for standard genome sequencing and annotation.</title>
        <authorList>
            <consortium name="The Broad Institute Genomics Platform"/>
            <consortium name="The Broad Institute Genome Sequencing Center for Infectious Disease"/>
            <person name="Wu L."/>
            <person name="Ma J."/>
        </authorList>
    </citation>
    <scope>NUCLEOTIDE SEQUENCE [LARGE SCALE GENOMIC DNA]</scope>
    <source>
        <strain evidence="3">JCM 18715</strain>
    </source>
</reference>
<feature type="region of interest" description="Disordered" evidence="1">
    <location>
        <begin position="1"/>
        <end position="37"/>
    </location>
</feature>
<evidence type="ECO:0000256" key="1">
    <source>
        <dbReference type="SAM" id="MobiDB-lite"/>
    </source>
</evidence>
<organism evidence="2 3">
    <name type="scientific">Viridibacterium curvum</name>
    <dbReference type="NCBI Taxonomy" id="1101404"/>
    <lineage>
        <taxon>Bacteria</taxon>
        <taxon>Pseudomonadati</taxon>
        <taxon>Pseudomonadota</taxon>
        <taxon>Betaproteobacteria</taxon>
        <taxon>Rhodocyclales</taxon>
        <taxon>Rhodocyclaceae</taxon>
        <taxon>Viridibacterium</taxon>
    </lineage>
</organism>
<protein>
    <recommendedName>
        <fullName evidence="4">GNAT family N-acetyltransferase</fullName>
    </recommendedName>
</protein>
<proteinExistence type="predicted"/>
<feature type="compositionally biased region" description="Polar residues" evidence="1">
    <location>
        <begin position="1"/>
        <end position="25"/>
    </location>
</feature>
<keyword evidence="3" id="KW-1185">Reference proteome</keyword>
<dbReference type="RefSeq" id="WP_345531969.1">
    <property type="nucleotide sequence ID" value="NZ_BAABLD010000005.1"/>
</dbReference>
<evidence type="ECO:0000313" key="2">
    <source>
        <dbReference type="EMBL" id="GAA5161921.1"/>
    </source>
</evidence>
<dbReference type="Proteomes" id="UP001500547">
    <property type="component" value="Unassembled WGS sequence"/>
</dbReference>